<sequence length="209" mass="23191">MTEQGHDHRDADGHAGHSHDPLEMGAALRVRALEELMIAKGLVDPEALDSVVEYYEREVGPRNGAAVVARAWTDPAFKVWLLEDGTEAIHSMGFTGYQGEHMHVVENTDLVHNVIVCTLCSCYPWPVLGLPPAWYKSAAYRSRVVREPRAVLAEFGLEIPVSTEVRVWDSTAEIRYMVLPQRPAGTENMSSRELADLVTRNGMIGTARV</sequence>
<feature type="binding site" evidence="6">
    <location>
        <position position="121"/>
    </location>
    <ligand>
        <name>Fe(3+)</name>
        <dbReference type="ChEBI" id="CHEBI:29034"/>
    </ligand>
</feature>
<dbReference type="PIRSF" id="PIRSF001426">
    <property type="entry name" value="NHase_alpha"/>
    <property type="match status" value="1"/>
</dbReference>
<protein>
    <recommendedName>
        <fullName evidence="2">nitrile hydratase</fullName>
        <ecNumber evidence="2">4.2.1.84</ecNumber>
    </recommendedName>
</protein>
<gene>
    <name evidence="9" type="primary">nthA</name>
    <name evidence="9" type="ORF">GCM10007977_042910</name>
</gene>
<reference evidence="9" key="1">
    <citation type="journal article" date="2014" name="Int. J. Syst. Evol. Microbiol.">
        <title>Complete genome sequence of Corynebacterium casei LMG S-19264T (=DSM 44701T), isolated from a smear-ripened cheese.</title>
        <authorList>
            <consortium name="US DOE Joint Genome Institute (JGI-PGF)"/>
            <person name="Walter F."/>
            <person name="Albersmeier A."/>
            <person name="Kalinowski J."/>
            <person name="Ruckert C."/>
        </authorList>
    </citation>
    <scope>NUCLEOTIDE SEQUENCE</scope>
    <source>
        <strain evidence="9">JCM 19831</strain>
    </source>
</reference>
<evidence type="ECO:0000256" key="7">
    <source>
        <dbReference type="SAM" id="MobiDB-lite"/>
    </source>
</evidence>
<evidence type="ECO:0000313" key="10">
    <source>
        <dbReference type="Proteomes" id="UP000642070"/>
    </source>
</evidence>
<keyword evidence="6" id="KW-0408">Iron</keyword>
<dbReference type="AlphaFoldDB" id="A0A917TTP1"/>
<keyword evidence="10" id="KW-1185">Reference proteome</keyword>
<keyword evidence="3 6" id="KW-0479">Metal-binding</keyword>
<evidence type="ECO:0000256" key="3">
    <source>
        <dbReference type="ARBA" id="ARBA00022723"/>
    </source>
</evidence>
<dbReference type="GO" id="GO:0046914">
    <property type="term" value="F:transition metal ion binding"/>
    <property type="evidence" value="ECO:0007669"/>
    <property type="project" value="InterPro"/>
</dbReference>
<evidence type="ECO:0000256" key="5">
    <source>
        <dbReference type="ARBA" id="ARBA00044877"/>
    </source>
</evidence>
<evidence type="ECO:0000256" key="2">
    <source>
        <dbReference type="ARBA" id="ARBA00013079"/>
    </source>
</evidence>
<dbReference type="SUPFAM" id="SSF56209">
    <property type="entry name" value="Nitrile hydratase alpha chain"/>
    <property type="match status" value="1"/>
</dbReference>
<accession>A0A917TTP1</accession>
<dbReference type="Gene3D" id="3.90.330.10">
    <property type="entry name" value="Nitrile hydratase alpha /Thiocyanate hydrolase gamma"/>
    <property type="match status" value="1"/>
</dbReference>
<comment type="caution">
    <text evidence="9">The sequence shown here is derived from an EMBL/GenBank/DDBJ whole genome shotgun (WGS) entry which is preliminary data.</text>
</comment>
<evidence type="ECO:0000256" key="1">
    <source>
        <dbReference type="ARBA" id="ARBA00009363"/>
    </source>
</evidence>
<name>A0A917TTP1_9ACTN</name>
<feature type="domain" description="Nitrile hydratase alpha/Thiocyanate hydrolase gamma" evidence="8">
    <location>
        <begin position="27"/>
        <end position="207"/>
    </location>
</feature>
<dbReference type="InterPro" id="IPR023900">
    <property type="entry name" value="CN_Hdrtase_asu/SCN_Hdrlase_gsu"/>
</dbReference>
<dbReference type="Proteomes" id="UP000642070">
    <property type="component" value="Unassembled WGS sequence"/>
</dbReference>
<dbReference type="InterPro" id="IPR018141">
    <property type="entry name" value="Nitrile_hydratase_asu"/>
</dbReference>
<dbReference type="InterPro" id="IPR036648">
    <property type="entry name" value="CN_Hdrase_a/SCN_Hdrase_g_sf"/>
</dbReference>
<feature type="binding site" evidence="6">
    <location>
        <position position="120"/>
    </location>
    <ligand>
        <name>Fe(3+)</name>
        <dbReference type="ChEBI" id="CHEBI:29034"/>
    </ligand>
</feature>
<feature type="region of interest" description="Disordered" evidence="7">
    <location>
        <begin position="1"/>
        <end position="21"/>
    </location>
</feature>
<dbReference type="InterPro" id="IPR004232">
    <property type="entry name" value="CN_Hdrtase_a/SCN_Hdrlase_g"/>
</dbReference>
<feature type="binding site" evidence="6">
    <location>
        <position position="117"/>
    </location>
    <ligand>
        <name>Fe(3+)</name>
        <dbReference type="ChEBI" id="CHEBI:29034"/>
    </ligand>
</feature>
<evidence type="ECO:0000259" key="8">
    <source>
        <dbReference type="Pfam" id="PF02979"/>
    </source>
</evidence>
<reference evidence="9" key="2">
    <citation type="submission" date="2020-09" db="EMBL/GenBank/DDBJ databases">
        <authorList>
            <person name="Sun Q."/>
            <person name="Ohkuma M."/>
        </authorList>
    </citation>
    <scope>NUCLEOTIDE SEQUENCE</scope>
    <source>
        <strain evidence="9">JCM 19831</strain>
    </source>
</reference>
<proteinExistence type="inferred from homology"/>
<dbReference type="EMBL" id="BMPI01000020">
    <property type="protein sequence ID" value="GGM36860.1"/>
    <property type="molecule type" value="Genomic_DNA"/>
</dbReference>
<organism evidence="9 10">
    <name type="scientific">Dactylosporangium sucinum</name>
    <dbReference type="NCBI Taxonomy" id="1424081"/>
    <lineage>
        <taxon>Bacteria</taxon>
        <taxon>Bacillati</taxon>
        <taxon>Actinomycetota</taxon>
        <taxon>Actinomycetes</taxon>
        <taxon>Micromonosporales</taxon>
        <taxon>Micromonosporaceae</taxon>
        <taxon>Dactylosporangium</taxon>
    </lineage>
</organism>
<comment type="similarity">
    <text evidence="1">Belongs to the nitrile hydratase subunit alpha family.</text>
</comment>
<dbReference type="GO" id="GO:0018822">
    <property type="term" value="F:nitrile hydratase activity"/>
    <property type="evidence" value="ECO:0007669"/>
    <property type="project" value="UniProtKB-EC"/>
</dbReference>
<keyword evidence="4" id="KW-0456">Lyase</keyword>
<dbReference type="Pfam" id="PF02979">
    <property type="entry name" value="NHase_alpha"/>
    <property type="match status" value="1"/>
</dbReference>
<comment type="catalytic activity">
    <reaction evidence="5">
        <text>an aliphatic primary amide = an aliphatic nitrile + H2O</text>
        <dbReference type="Rhea" id="RHEA:12673"/>
        <dbReference type="ChEBI" id="CHEBI:15377"/>
        <dbReference type="ChEBI" id="CHEBI:65285"/>
        <dbReference type="ChEBI" id="CHEBI:80291"/>
        <dbReference type="EC" id="4.2.1.84"/>
    </reaction>
</comment>
<feature type="binding site" evidence="6">
    <location>
        <position position="122"/>
    </location>
    <ligand>
        <name>Fe(3+)</name>
        <dbReference type="ChEBI" id="CHEBI:29034"/>
    </ligand>
</feature>
<evidence type="ECO:0000256" key="4">
    <source>
        <dbReference type="ARBA" id="ARBA00023239"/>
    </source>
</evidence>
<dbReference type="EC" id="4.2.1.84" evidence="2"/>
<dbReference type="NCBIfam" id="TIGR01323">
    <property type="entry name" value="nitrile_alph"/>
    <property type="match status" value="1"/>
</dbReference>
<evidence type="ECO:0000256" key="6">
    <source>
        <dbReference type="PIRSR" id="PIRSR001426-1"/>
    </source>
</evidence>
<evidence type="ECO:0000313" key="9">
    <source>
        <dbReference type="EMBL" id="GGM36860.1"/>
    </source>
</evidence>